<dbReference type="STRING" id="308853.SAMN05421752_12411"/>
<keyword evidence="3" id="KW-0378">Hydrolase</keyword>
<dbReference type="GO" id="GO:0005524">
    <property type="term" value="F:ATP binding"/>
    <property type="evidence" value="ECO:0007669"/>
    <property type="project" value="UniProtKB-KW"/>
</dbReference>
<dbReference type="InterPro" id="IPR050534">
    <property type="entry name" value="Coronavir_polyprotein_1ab"/>
</dbReference>
<feature type="domain" description="DNA2/NAM7 helicase-like C-terminal" evidence="8">
    <location>
        <begin position="515"/>
        <end position="704"/>
    </location>
</feature>
<reference evidence="10" key="1">
    <citation type="submission" date="2017-01" db="EMBL/GenBank/DDBJ databases">
        <authorList>
            <person name="Varghese N."/>
            <person name="Submissions S."/>
        </authorList>
    </citation>
    <scope>NUCLEOTIDE SEQUENCE [LARGE SCALE GENOMIC DNA]</scope>
    <source>
        <strain evidence="10">type strain: HArc-</strain>
    </source>
</reference>
<dbReference type="InterPro" id="IPR047187">
    <property type="entry name" value="SF1_C_Upf1"/>
</dbReference>
<dbReference type="GO" id="GO:0016787">
    <property type="term" value="F:hydrolase activity"/>
    <property type="evidence" value="ECO:0007669"/>
    <property type="project" value="UniProtKB-KW"/>
</dbReference>
<evidence type="ECO:0000313" key="10">
    <source>
        <dbReference type="Proteomes" id="UP000185936"/>
    </source>
</evidence>
<feature type="domain" description="DNA2/NAM7 helicase helicase" evidence="7">
    <location>
        <begin position="435"/>
        <end position="504"/>
    </location>
</feature>
<keyword evidence="5" id="KW-0067">ATP-binding</keyword>
<keyword evidence="10" id="KW-1185">Reference proteome</keyword>
<evidence type="ECO:0000256" key="1">
    <source>
        <dbReference type="ARBA" id="ARBA00007913"/>
    </source>
</evidence>
<evidence type="ECO:0000313" key="9">
    <source>
        <dbReference type="EMBL" id="SIS19694.1"/>
    </source>
</evidence>
<dbReference type="AlphaFoldDB" id="A0A1N7H4C6"/>
<dbReference type="OrthoDB" id="45637at2157"/>
<dbReference type="InterPro" id="IPR041677">
    <property type="entry name" value="DNA2/NAM7_AAA_11"/>
</dbReference>
<evidence type="ECO:0000259" key="7">
    <source>
        <dbReference type="Pfam" id="PF13086"/>
    </source>
</evidence>
<dbReference type="PANTHER" id="PTHR43788">
    <property type="entry name" value="DNA2/NAM7 HELICASE FAMILY MEMBER"/>
    <property type="match status" value="1"/>
</dbReference>
<comment type="similarity">
    <text evidence="1">Belongs to the DNA2/NAM7 helicase family.</text>
</comment>
<protein>
    <submittedName>
        <fullName evidence="9">Superfamily I DNA and/or RNA helicase</fullName>
    </submittedName>
</protein>
<evidence type="ECO:0000259" key="8">
    <source>
        <dbReference type="Pfam" id="PF13087"/>
    </source>
</evidence>
<accession>A0A1N7H4C6</accession>
<dbReference type="GO" id="GO:0043139">
    <property type="term" value="F:5'-3' DNA helicase activity"/>
    <property type="evidence" value="ECO:0007669"/>
    <property type="project" value="TreeGrafter"/>
</dbReference>
<dbReference type="Pfam" id="PF13086">
    <property type="entry name" value="AAA_11"/>
    <property type="match status" value="2"/>
</dbReference>
<keyword evidence="4 9" id="KW-0347">Helicase</keyword>
<proteinExistence type="inferred from homology"/>
<dbReference type="FunFam" id="3.40.50.300:FF:000326">
    <property type="entry name" value="P-loop containing nucleoside triphosphate hydrolase"/>
    <property type="match status" value="1"/>
</dbReference>
<dbReference type="GO" id="GO:0005694">
    <property type="term" value="C:chromosome"/>
    <property type="evidence" value="ECO:0007669"/>
    <property type="project" value="UniProtKB-ARBA"/>
</dbReference>
<keyword evidence="2" id="KW-0547">Nucleotide-binding</keyword>
<dbReference type="Gene3D" id="3.40.50.300">
    <property type="entry name" value="P-loop containing nucleotide triphosphate hydrolases"/>
    <property type="match status" value="2"/>
</dbReference>
<dbReference type="Proteomes" id="UP000185936">
    <property type="component" value="Unassembled WGS sequence"/>
</dbReference>
<evidence type="ECO:0000256" key="4">
    <source>
        <dbReference type="ARBA" id="ARBA00022806"/>
    </source>
</evidence>
<name>A0A1N7H4C6_9EURY</name>
<evidence type="ECO:0000256" key="6">
    <source>
        <dbReference type="SAM" id="MobiDB-lite"/>
    </source>
</evidence>
<evidence type="ECO:0000256" key="3">
    <source>
        <dbReference type="ARBA" id="ARBA00022801"/>
    </source>
</evidence>
<dbReference type="InterPro" id="IPR027417">
    <property type="entry name" value="P-loop_NTPase"/>
</dbReference>
<gene>
    <name evidence="9" type="ORF">SAMN05421752_12411</name>
</gene>
<dbReference type="PANTHER" id="PTHR43788:SF8">
    <property type="entry name" value="DNA-BINDING PROTEIN SMUBP-2"/>
    <property type="match status" value="1"/>
</dbReference>
<feature type="domain" description="DNA2/NAM7 helicase helicase" evidence="7">
    <location>
        <begin position="335"/>
        <end position="434"/>
    </location>
</feature>
<evidence type="ECO:0000256" key="5">
    <source>
        <dbReference type="ARBA" id="ARBA00022840"/>
    </source>
</evidence>
<feature type="region of interest" description="Disordered" evidence="6">
    <location>
        <begin position="121"/>
        <end position="140"/>
    </location>
</feature>
<dbReference type="Pfam" id="PF13087">
    <property type="entry name" value="AAA_12"/>
    <property type="match status" value="1"/>
</dbReference>
<organism evidence="9 10">
    <name type="scientific">Natronorubrum thiooxidans</name>
    <dbReference type="NCBI Taxonomy" id="308853"/>
    <lineage>
        <taxon>Archaea</taxon>
        <taxon>Methanobacteriati</taxon>
        <taxon>Methanobacteriota</taxon>
        <taxon>Stenosarchaea group</taxon>
        <taxon>Halobacteria</taxon>
        <taxon>Halobacteriales</taxon>
        <taxon>Natrialbaceae</taxon>
        <taxon>Natronorubrum</taxon>
    </lineage>
</organism>
<evidence type="ECO:0000256" key="2">
    <source>
        <dbReference type="ARBA" id="ARBA00022741"/>
    </source>
</evidence>
<dbReference type="RefSeq" id="WP_076610792.1">
    <property type="nucleotide sequence ID" value="NZ_FTNR01000024.1"/>
</dbReference>
<dbReference type="SUPFAM" id="SSF52540">
    <property type="entry name" value="P-loop containing nucleoside triphosphate hydrolases"/>
    <property type="match status" value="1"/>
</dbReference>
<dbReference type="CDD" id="cd18808">
    <property type="entry name" value="SF1_C_Upf1"/>
    <property type="match status" value="1"/>
</dbReference>
<dbReference type="InterPro" id="IPR041679">
    <property type="entry name" value="DNA2/NAM7-like_C"/>
</dbReference>
<sequence length="743" mass="83326">MQGLLDNWRHQSADLFSADISDGDYEPVDVEEAVERAKELAGIKVPSVDRYIIPLFKINDPELVDQYVFYSPGTGQIRWYDPEFGLSGSKRSTSCETVATTEIGQRLRFWLPSHLEEPELPIDDSELPPERIQPSDQLSSDEQAAFFRNLRGFVRTERESEREANWEAYSELGLDEAISRNRVSGPFLSIKGTSGENGKQAYVFQIAVDEDEDDEDDIDLREDEGLFRGNFCIADTNANDEQFPLEAKIISVDGPNITILPDWSSVGDRAVAEKILTSDEVELWFHELLNPIPFERRLTAINQVKKNDEKRELLTGQRPVEFNVDRYAIPDPEIELNDYQYRALLWADSANAVVCIHGPPGTGKTRTLTAYVRHAVEKGQSVLVTAHSNQAVDNLLVGDSTRSSPEEDTLHAMAQDPDMDLSIARVGNNTRNSVVEANYVDRSLKAADVIAATTSGASHFDQNEFDVAVVDEATQASRPATAIVLNCAQKLVLAGDHKQLPPYCADESMQDEEMHISLFEYLLERYSDDISVLLRKQYRMNEEIAAFPNDAFYGGKLKTADRCRDWTVDDLKPIMGVDIDGDEQRETHGNSFYNIEEAEAVAKQVKLLVQSGLDPSDIGVITAYSGQVRKVIDHVNRLDIYDSTRVDVDTIDSFQGGEREAIIISFVRSNEEGHSGFLEFPEEGPRRLNVALTRARKRLVLIGNWDTLGTVAPHRSPDESCAFFYASLADRLQSQERMLSIGE</sequence>
<dbReference type="EMBL" id="FTNR01000024">
    <property type="protein sequence ID" value="SIS19694.1"/>
    <property type="molecule type" value="Genomic_DNA"/>
</dbReference>